<dbReference type="Proteomes" id="UP001202328">
    <property type="component" value="Unassembled WGS sequence"/>
</dbReference>
<dbReference type="GO" id="GO:0016491">
    <property type="term" value="F:oxidoreductase activity"/>
    <property type="evidence" value="ECO:0007669"/>
    <property type="project" value="UniProtKB-KW"/>
</dbReference>
<evidence type="ECO:0000256" key="3">
    <source>
        <dbReference type="ARBA" id="ARBA00054658"/>
    </source>
</evidence>
<dbReference type="InterPro" id="IPR005123">
    <property type="entry name" value="Oxoglu/Fe-dep_dioxygenase_dom"/>
</dbReference>
<proteinExistence type="inferred from homology"/>
<keyword evidence="9" id="KW-1185">Reference proteome</keyword>
<keyword evidence="6" id="KW-0560">Oxidoreductase</keyword>
<dbReference type="Gene3D" id="2.60.120.330">
    <property type="entry name" value="B-lactam Antibiotic, Isopenicillin N Synthase, Chain"/>
    <property type="match status" value="1"/>
</dbReference>
<dbReference type="InterPro" id="IPR027443">
    <property type="entry name" value="IPNS-like_sf"/>
</dbReference>
<dbReference type="InterPro" id="IPR050231">
    <property type="entry name" value="Iron_ascorbate_oxido_reductase"/>
</dbReference>
<dbReference type="Pfam" id="PF14226">
    <property type="entry name" value="DIOX_N"/>
    <property type="match status" value="1"/>
</dbReference>
<feature type="domain" description="Fe2OG dioxygenase" evidence="7">
    <location>
        <begin position="170"/>
        <end position="269"/>
    </location>
</feature>
<dbReference type="InterPro" id="IPR044861">
    <property type="entry name" value="IPNS-like_FE2OG_OXY"/>
</dbReference>
<name>A0AAD4XPG9_9MAGN</name>
<reference evidence="8" key="1">
    <citation type="submission" date="2022-04" db="EMBL/GenBank/DDBJ databases">
        <title>A functionally conserved STORR gene fusion in Papaver species that diverged 16.8 million years ago.</title>
        <authorList>
            <person name="Catania T."/>
        </authorList>
    </citation>
    <scope>NUCLEOTIDE SEQUENCE</scope>
    <source>
        <strain evidence="8">S-188037</strain>
    </source>
</reference>
<evidence type="ECO:0000313" key="9">
    <source>
        <dbReference type="Proteomes" id="UP001202328"/>
    </source>
</evidence>
<dbReference type="FunFam" id="2.60.120.330:FF:000017">
    <property type="entry name" value="2-oxoglutarate-dependent dioxygenase DAO"/>
    <property type="match status" value="1"/>
</dbReference>
<evidence type="ECO:0000256" key="6">
    <source>
        <dbReference type="RuleBase" id="RU003682"/>
    </source>
</evidence>
<keyword evidence="1 6" id="KW-0479">Metal-binding</keyword>
<evidence type="ECO:0000256" key="2">
    <source>
        <dbReference type="ARBA" id="ARBA00023004"/>
    </source>
</evidence>
<comment type="caution">
    <text evidence="8">The sequence shown here is derived from an EMBL/GenBank/DDBJ whole genome shotgun (WGS) entry which is preliminary data.</text>
</comment>
<evidence type="ECO:0000256" key="5">
    <source>
        <dbReference type="ARBA" id="ARBA00076740"/>
    </source>
</evidence>
<dbReference type="InterPro" id="IPR026992">
    <property type="entry name" value="DIOX_N"/>
</dbReference>
<comment type="similarity">
    <text evidence="6">Belongs to the iron/ascorbate-dependent oxidoreductase family.</text>
</comment>
<dbReference type="SUPFAM" id="SSF51197">
    <property type="entry name" value="Clavaminate synthase-like"/>
    <property type="match status" value="1"/>
</dbReference>
<dbReference type="PROSITE" id="PS51471">
    <property type="entry name" value="FE2OG_OXY"/>
    <property type="match status" value="1"/>
</dbReference>
<dbReference type="AlphaFoldDB" id="A0AAD4XPG9"/>
<dbReference type="EMBL" id="JAJJMB010006973">
    <property type="protein sequence ID" value="KAI3932982.1"/>
    <property type="molecule type" value="Genomic_DNA"/>
</dbReference>
<sequence>MASDYDFDYETKVPCFDLTECFEEGSQGWKKLCQQVRQASEEYGCFQVLYTNSVPLEQHEDMFMKMKELFDVPLELKRKNKNPKPYDGYIGRTPKNPYIESMGIEHAEKSDQVRDFTNLMWPAGGNPSFCESLDSMTKKMIELEHICLKMVFDSYGLEKYYESLVEKDNTINVVHLVKYDSLATDEPAIGATAHTDKGIITVLNSNIQGLEILSKKNKWILVEPRKETFTIFIGDSLKVWSNGRVHLARHRVMLKEKNERYSYVAFVIPKDDGVVEVAKEFIDEDGLHRYRPYKFNDFLRFYYADVYQDDALQSFAGVVDNA</sequence>
<gene>
    <name evidence="8" type="ORF">MKW98_029215</name>
</gene>
<dbReference type="Pfam" id="PF03171">
    <property type="entry name" value="2OG-FeII_Oxy"/>
    <property type="match status" value="1"/>
</dbReference>
<evidence type="ECO:0000256" key="4">
    <source>
        <dbReference type="ARBA" id="ARBA00074102"/>
    </source>
</evidence>
<evidence type="ECO:0000313" key="8">
    <source>
        <dbReference type="EMBL" id="KAI3932982.1"/>
    </source>
</evidence>
<dbReference type="GO" id="GO:0046872">
    <property type="term" value="F:metal ion binding"/>
    <property type="evidence" value="ECO:0007669"/>
    <property type="project" value="UniProtKB-KW"/>
</dbReference>
<keyword evidence="2 6" id="KW-0408">Iron</keyword>
<accession>A0AAD4XPG9</accession>
<comment type="function">
    <text evidence="3">2-oxoglutarate-dependent dioxygenase essential for auxin catabolism and maintenance of auxin homeostasis in reproductive organs. Catalyzes the irreversible oxidation of indole-3-acetic acid (IAA) to the biologically inactive 2-oxoindole-3-acetic acid (OxIAA).</text>
</comment>
<evidence type="ECO:0000256" key="1">
    <source>
        <dbReference type="ARBA" id="ARBA00022723"/>
    </source>
</evidence>
<organism evidence="8 9">
    <name type="scientific">Papaver atlanticum</name>
    <dbReference type="NCBI Taxonomy" id="357466"/>
    <lineage>
        <taxon>Eukaryota</taxon>
        <taxon>Viridiplantae</taxon>
        <taxon>Streptophyta</taxon>
        <taxon>Embryophyta</taxon>
        <taxon>Tracheophyta</taxon>
        <taxon>Spermatophyta</taxon>
        <taxon>Magnoliopsida</taxon>
        <taxon>Ranunculales</taxon>
        <taxon>Papaveraceae</taxon>
        <taxon>Papaveroideae</taxon>
        <taxon>Papaver</taxon>
    </lineage>
</organism>
<dbReference type="PANTHER" id="PTHR47990">
    <property type="entry name" value="2-OXOGLUTARATE (2OG) AND FE(II)-DEPENDENT OXYGENASE SUPERFAMILY PROTEIN-RELATED"/>
    <property type="match status" value="1"/>
</dbReference>
<evidence type="ECO:0000259" key="7">
    <source>
        <dbReference type="PROSITE" id="PS51471"/>
    </source>
</evidence>
<protein>
    <recommendedName>
        <fullName evidence="4">2-oxoglutarate-dependent dioxygenase DAO</fullName>
    </recommendedName>
    <alternativeName>
        <fullName evidence="5">Protein DIOXYGENASE FOR AUXIN OXIDATION</fullName>
    </alternativeName>
</protein>